<dbReference type="EMBL" id="LR797250">
    <property type="protein sequence ID" value="CAB4195689.1"/>
    <property type="molecule type" value="Genomic_DNA"/>
</dbReference>
<sequence>MNGLYFNFTIDEVNTILRHLDAGAHAQVRQLIDKIISETGAQQQPAAPASTSASAHEGGEESAS</sequence>
<evidence type="ECO:0000313" key="2">
    <source>
        <dbReference type="EMBL" id="CAB4195689.1"/>
    </source>
</evidence>
<gene>
    <name evidence="2" type="ORF">UFOVP1298_35</name>
</gene>
<feature type="region of interest" description="Disordered" evidence="1">
    <location>
        <begin position="39"/>
        <end position="64"/>
    </location>
</feature>
<evidence type="ECO:0000256" key="1">
    <source>
        <dbReference type="SAM" id="MobiDB-lite"/>
    </source>
</evidence>
<name>A0A6J5RFC2_9CAUD</name>
<reference evidence="2" key="1">
    <citation type="submission" date="2020-05" db="EMBL/GenBank/DDBJ databases">
        <authorList>
            <person name="Chiriac C."/>
            <person name="Salcher M."/>
            <person name="Ghai R."/>
            <person name="Kavagutti S V."/>
        </authorList>
    </citation>
    <scope>NUCLEOTIDE SEQUENCE</scope>
</reference>
<organism evidence="2">
    <name type="scientific">uncultured Caudovirales phage</name>
    <dbReference type="NCBI Taxonomy" id="2100421"/>
    <lineage>
        <taxon>Viruses</taxon>
        <taxon>Duplodnaviria</taxon>
        <taxon>Heunggongvirae</taxon>
        <taxon>Uroviricota</taxon>
        <taxon>Caudoviricetes</taxon>
        <taxon>Peduoviridae</taxon>
        <taxon>Maltschvirus</taxon>
        <taxon>Maltschvirus maltsch</taxon>
    </lineage>
</organism>
<proteinExistence type="predicted"/>
<protein>
    <submittedName>
        <fullName evidence="2">Uncharacterized protein</fullName>
    </submittedName>
</protein>
<feature type="compositionally biased region" description="Low complexity" evidence="1">
    <location>
        <begin position="41"/>
        <end position="55"/>
    </location>
</feature>
<accession>A0A6J5RFC2</accession>